<evidence type="ECO:0000313" key="2">
    <source>
        <dbReference type="Proteomes" id="UP000683000"/>
    </source>
</evidence>
<evidence type="ECO:0000313" key="1">
    <source>
        <dbReference type="EMBL" id="KAG6370436.1"/>
    </source>
</evidence>
<sequence length="56" mass="6560">MPTREEMEGIHLKLQKEALVNKYFQRLVTATYPLVVSLPTHPDEHLCLHSTFCYET</sequence>
<protein>
    <submittedName>
        <fullName evidence="1">Uncharacterized protein</fullName>
    </submittedName>
</protein>
<dbReference type="AlphaFoldDB" id="A0A8I2YEE3"/>
<reference evidence="1" key="1">
    <citation type="submission" date="2021-03" db="EMBL/GenBank/DDBJ databases">
        <title>Evolutionary innovations through gain and loss of genes in the ectomycorrhizal Boletales.</title>
        <authorList>
            <person name="Wu G."/>
            <person name="Miyauchi S."/>
            <person name="Morin E."/>
            <person name="Yang Z.-L."/>
            <person name="Xu J."/>
            <person name="Martin F.M."/>
        </authorList>
    </citation>
    <scope>NUCLEOTIDE SEQUENCE</scope>
    <source>
        <strain evidence="1">BR01</strain>
    </source>
</reference>
<comment type="caution">
    <text evidence="1">The sequence shown here is derived from an EMBL/GenBank/DDBJ whole genome shotgun (WGS) entry which is preliminary data.</text>
</comment>
<name>A0A8I2YEE3_9AGAM</name>
<keyword evidence="2" id="KW-1185">Reference proteome</keyword>
<dbReference type="Proteomes" id="UP000683000">
    <property type="component" value="Unassembled WGS sequence"/>
</dbReference>
<gene>
    <name evidence="1" type="ORF">JVT61DRAFT_12051</name>
</gene>
<dbReference type="EMBL" id="JAGFBS010000051">
    <property type="protein sequence ID" value="KAG6370436.1"/>
    <property type="molecule type" value="Genomic_DNA"/>
</dbReference>
<organism evidence="1 2">
    <name type="scientific">Boletus reticuloceps</name>
    <dbReference type="NCBI Taxonomy" id="495285"/>
    <lineage>
        <taxon>Eukaryota</taxon>
        <taxon>Fungi</taxon>
        <taxon>Dikarya</taxon>
        <taxon>Basidiomycota</taxon>
        <taxon>Agaricomycotina</taxon>
        <taxon>Agaricomycetes</taxon>
        <taxon>Agaricomycetidae</taxon>
        <taxon>Boletales</taxon>
        <taxon>Boletineae</taxon>
        <taxon>Boletaceae</taxon>
        <taxon>Boletoideae</taxon>
        <taxon>Boletus</taxon>
    </lineage>
</organism>
<accession>A0A8I2YEE3</accession>
<proteinExistence type="predicted"/>